<keyword evidence="3 5" id="KW-0863">Zinc-finger</keyword>
<sequence>MSEPTKSEIQQIFTKLKAKHENKACFDCKAKNPTWSSIPFGIYLCLDCSGIHRNLGVHISFVRSTVLDSWTWEQLRRFKLGGNLAAAEFFSSHGGDRFNDVKSKYTSRAALMYKEKLNQKVAQDARLFPNRVLLEEQTETSPADNKEDFFSSFESQKKDSISAKSSQNGTPATTSPALSASSSGRNSPLVPKSPEPSVEAAPIVEEKVSKPAAPRTTTLNKKPLGSRKGGLGATKLGATKLGASKLGAKKGGMSFEEAEQLAKEESARAQAAEMQALAAAAKEAERAAKNDFSSSRSATQKPAQGVKNSDVNQLGSQIATMGFGSTGAASKATTNNVPRFGFGSVPSANTQSASGNRSTSDESNTAREKFGNQKAISSDMYFGRKEYDAEHLSQQNQRLTEFSGAKSISSNQYFGREEEYSDNVDDGSVDLRNLEYQAREYAQRLMTNTDLDSVRDAVQNGAEKLGSMLRDFQDRYNYY</sequence>
<evidence type="ECO:0000256" key="1">
    <source>
        <dbReference type="ARBA" id="ARBA00022468"/>
    </source>
</evidence>
<feature type="domain" description="Arf-GAP" evidence="7">
    <location>
        <begin position="10"/>
        <end position="127"/>
    </location>
</feature>
<dbReference type="PRINTS" id="PR00405">
    <property type="entry name" value="REVINTRACTNG"/>
</dbReference>
<keyword evidence="9" id="KW-1185">Reference proteome</keyword>
<feature type="region of interest" description="Disordered" evidence="6">
    <location>
        <begin position="160"/>
        <end position="236"/>
    </location>
</feature>
<gene>
    <name evidence="8" type="primary">GLO3_2</name>
    <name evidence="8" type="ORF">K7432_014515</name>
</gene>
<evidence type="ECO:0000256" key="5">
    <source>
        <dbReference type="PROSITE-ProRule" id="PRU00288"/>
    </source>
</evidence>
<evidence type="ECO:0000259" key="7">
    <source>
        <dbReference type="PROSITE" id="PS50115"/>
    </source>
</evidence>
<dbReference type="PROSITE" id="PS50115">
    <property type="entry name" value="ARFGAP"/>
    <property type="match status" value="1"/>
</dbReference>
<dbReference type="PANTHER" id="PTHR45686:SF4">
    <property type="entry name" value="ADP-RIBOSYLATION FACTOR GTPASE ACTIVATING PROTEIN 3, ISOFORM H"/>
    <property type="match status" value="1"/>
</dbReference>
<dbReference type="Gene3D" id="1.10.220.150">
    <property type="entry name" value="Arf GTPase activating protein"/>
    <property type="match status" value="1"/>
</dbReference>
<keyword evidence="2" id="KW-0479">Metal-binding</keyword>
<comment type="caution">
    <text evidence="8">The sequence shown here is derived from an EMBL/GenBank/DDBJ whole genome shotgun (WGS) entry which is preliminary data.</text>
</comment>
<feature type="compositionally biased region" description="Low complexity" evidence="6">
    <location>
        <begin position="170"/>
        <end position="188"/>
    </location>
</feature>
<evidence type="ECO:0000256" key="2">
    <source>
        <dbReference type="ARBA" id="ARBA00022723"/>
    </source>
</evidence>
<feature type="region of interest" description="Disordered" evidence="6">
    <location>
        <begin position="248"/>
        <end position="267"/>
    </location>
</feature>
<evidence type="ECO:0000313" key="9">
    <source>
        <dbReference type="Proteomes" id="UP001479436"/>
    </source>
</evidence>
<dbReference type="InterPro" id="IPR037278">
    <property type="entry name" value="ARFGAP/RecO"/>
</dbReference>
<dbReference type="Pfam" id="PF01412">
    <property type="entry name" value="ArfGap"/>
    <property type="match status" value="1"/>
</dbReference>
<evidence type="ECO:0000256" key="6">
    <source>
        <dbReference type="SAM" id="MobiDB-lite"/>
    </source>
</evidence>
<evidence type="ECO:0000256" key="4">
    <source>
        <dbReference type="ARBA" id="ARBA00022833"/>
    </source>
</evidence>
<dbReference type="Proteomes" id="UP001479436">
    <property type="component" value="Unassembled WGS sequence"/>
</dbReference>
<feature type="compositionally biased region" description="Polar residues" evidence="6">
    <location>
        <begin position="291"/>
        <end position="311"/>
    </location>
</feature>
<dbReference type="SMART" id="SM00105">
    <property type="entry name" value="ArfGap"/>
    <property type="match status" value="1"/>
</dbReference>
<dbReference type="EMBL" id="JASJQH010001674">
    <property type="protein sequence ID" value="KAK9760957.1"/>
    <property type="molecule type" value="Genomic_DNA"/>
</dbReference>
<keyword evidence="4" id="KW-0862">Zinc</keyword>
<dbReference type="InterPro" id="IPR038508">
    <property type="entry name" value="ArfGAP_dom_sf"/>
</dbReference>
<dbReference type="SUPFAM" id="SSF57863">
    <property type="entry name" value="ArfGap/RecO-like zinc finger"/>
    <property type="match status" value="1"/>
</dbReference>
<dbReference type="CDD" id="cd08831">
    <property type="entry name" value="ArfGap_ArfGap2_3_like"/>
    <property type="match status" value="1"/>
</dbReference>
<feature type="region of interest" description="Disordered" evidence="6">
    <location>
        <begin position="282"/>
        <end position="311"/>
    </location>
</feature>
<reference evidence="8 9" key="1">
    <citation type="submission" date="2023-04" db="EMBL/GenBank/DDBJ databases">
        <title>Genome of Basidiobolus ranarum AG-B5.</title>
        <authorList>
            <person name="Stajich J.E."/>
            <person name="Carter-House D."/>
            <person name="Gryganskyi A."/>
        </authorList>
    </citation>
    <scope>NUCLEOTIDE SEQUENCE [LARGE SCALE GENOMIC DNA]</scope>
    <source>
        <strain evidence="8 9">AG-B5</strain>
    </source>
</reference>
<keyword evidence="1" id="KW-0343">GTPase activation</keyword>
<feature type="region of interest" description="Disordered" evidence="6">
    <location>
        <begin position="340"/>
        <end position="372"/>
    </location>
</feature>
<dbReference type="InterPro" id="IPR001164">
    <property type="entry name" value="ArfGAP_dom"/>
</dbReference>
<proteinExistence type="predicted"/>
<protein>
    <submittedName>
        <fullName evidence="8">ADP-ribosylation factor GTPase activating protein, ER-Golgi transport</fullName>
    </submittedName>
</protein>
<evidence type="ECO:0000313" key="8">
    <source>
        <dbReference type="EMBL" id="KAK9760957.1"/>
    </source>
</evidence>
<accession>A0ABR2WHF4</accession>
<feature type="compositionally biased region" description="Polar residues" evidence="6">
    <location>
        <begin position="346"/>
        <end position="363"/>
    </location>
</feature>
<organism evidence="8 9">
    <name type="scientific">Basidiobolus ranarum</name>
    <dbReference type="NCBI Taxonomy" id="34480"/>
    <lineage>
        <taxon>Eukaryota</taxon>
        <taxon>Fungi</taxon>
        <taxon>Fungi incertae sedis</taxon>
        <taxon>Zoopagomycota</taxon>
        <taxon>Entomophthoromycotina</taxon>
        <taxon>Basidiobolomycetes</taxon>
        <taxon>Basidiobolales</taxon>
        <taxon>Basidiobolaceae</taxon>
        <taxon>Basidiobolus</taxon>
    </lineage>
</organism>
<name>A0ABR2WHF4_9FUNG</name>
<dbReference type="PANTHER" id="PTHR45686">
    <property type="entry name" value="ADP-RIBOSYLATION FACTOR GTPASE ACTIVATING PROTEIN 3, ISOFORM H-RELATED"/>
    <property type="match status" value="1"/>
</dbReference>
<evidence type="ECO:0000256" key="3">
    <source>
        <dbReference type="ARBA" id="ARBA00022771"/>
    </source>
</evidence>